<dbReference type="RefSeq" id="WP_179981620.1">
    <property type="nucleotide sequence ID" value="NZ_LT608333.1"/>
</dbReference>
<evidence type="ECO:0000256" key="2">
    <source>
        <dbReference type="ARBA" id="ARBA00022980"/>
    </source>
</evidence>
<organism evidence="5">
    <name type="scientific">uncultured Desulfovibrio sp</name>
    <dbReference type="NCBI Taxonomy" id="167968"/>
    <lineage>
        <taxon>Bacteria</taxon>
        <taxon>Pseudomonadati</taxon>
        <taxon>Thermodesulfobacteriota</taxon>
        <taxon>Desulfovibrionia</taxon>
        <taxon>Desulfovibrionales</taxon>
        <taxon>Desulfovibrionaceae</taxon>
        <taxon>Desulfovibrio</taxon>
        <taxon>environmental samples</taxon>
    </lineage>
</organism>
<gene>
    <name evidence="5" type="ORF">KL86DES1_10225</name>
</gene>
<dbReference type="Pfam" id="PF00575">
    <property type="entry name" value="S1"/>
    <property type="match status" value="4"/>
</dbReference>
<dbReference type="AlphaFoldDB" id="A0A212KY03"/>
<feature type="domain" description="S1 motif" evidence="4">
    <location>
        <begin position="291"/>
        <end position="361"/>
    </location>
</feature>
<proteinExistence type="inferred from homology"/>
<evidence type="ECO:0000256" key="3">
    <source>
        <dbReference type="ARBA" id="ARBA00023274"/>
    </source>
</evidence>
<reference evidence="5" key="1">
    <citation type="submission" date="2016-08" db="EMBL/GenBank/DDBJ databases">
        <authorList>
            <person name="Seilhamer J.J."/>
        </authorList>
    </citation>
    <scope>NUCLEOTIDE SEQUENCE</scope>
    <source>
        <strain evidence="5">86-1</strain>
    </source>
</reference>
<dbReference type="PANTHER" id="PTHR10724">
    <property type="entry name" value="30S RIBOSOMAL PROTEIN S1"/>
    <property type="match status" value="1"/>
</dbReference>
<sequence length="489" mass="52175">MTEEKFAASMQEEGVEDFAAMLAAHETSGHRLQTGQKVTGTVIAITGDSVFVDVGIKVDGIMERKEILDAEGKETAGPGDTVEAWVIGVSSQEIRLSRSMSGSGVAALEEARDAGLPVEGRIAGTCKGGYSVEVMGKTAFCPGSQIGLAATEEADSLVGRTLQFLVIRVENRGRNIVVSHRALLDRERQAQLEVLLEKINVGDTVEGKITRFAPFGAFMELDSAVEGMIHLSELSWSRVGAPDEAVSLGDIVRAKVLSISKNDKGQVRISLSRKQALGDPWQDVDQKLEAGTIVQGRVVRLAPFGVFVEILPGIEGLAHISELSWTKRVTKPEEIVQVGDSVAVKIKDINSESRRISLSLREAEGDPWQDAAQRFAAGSLVQGTVDGRSPHGLFIALAPGITGLLPAGVIKNAKNSGQYSKLDKGDSVTLMVQNIDTAARRISLAPEGADASSTVDDKAWKQHANLGRATENTGINTLAQALHKAMQNK</sequence>
<evidence type="ECO:0000259" key="4">
    <source>
        <dbReference type="PROSITE" id="PS50126"/>
    </source>
</evidence>
<dbReference type="PRINTS" id="PR00681">
    <property type="entry name" value="RIBOSOMALS1"/>
</dbReference>
<protein>
    <submittedName>
        <fullName evidence="5">30S ribosomal protein S1</fullName>
    </submittedName>
</protein>
<feature type="domain" description="S1 motif" evidence="4">
    <location>
        <begin position="202"/>
        <end position="274"/>
    </location>
</feature>
<dbReference type="GO" id="GO:0006412">
    <property type="term" value="P:translation"/>
    <property type="evidence" value="ECO:0007669"/>
    <property type="project" value="TreeGrafter"/>
</dbReference>
<dbReference type="InterPro" id="IPR050437">
    <property type="entry name" value="Ribos_protein_bS1-like"/>
</dbReference>
<feature type="domain" description="S1 motif" evidence="4">
    <location>
        <begin position="115"/>
        <end position="181"/>
    </location>
</feature>
<dbReference type="CDD" id="cd04465">
    <property type="entry name" value="S1_RPS1_repeat_ec2_hs2"/>
    <property type="match status" value="1"/>
</dbReference>
<dbReference type="Gene3D" id="2.40.50.140">
    <property type="entry name" value="Nucleic acid-binding proteins"/>
    <property type="match status" value="5"/>
</dbReference>
<dbReference type="NCBIfam" id="NF010379">
    <property type="entry name" value="PRK13806.1"/>
    <property type="match status" value="1"/>
</dbReference>
<dbReference type="PROSITE" id="PS50126">
    <property type="entry name" value="S1"/>
    <property type="match status" value="5"/>
</dbReference>
<dbReference type="GO" id="GO:0022627">
    <property type="term" value="C:cytosolic small ribosomal subunit"/>
    <property type="evidence" value="ECO:0007669"/>
    <property type="project" value="TreeGrafter"/>
</dbReference>
<evidence type="ECO:0000256" key="1">
    <source>
        <dbReference type="ARBA" id="ARBA00006767"/>
    </source>
</evidence>
<dbReference type="GO" id="GO:0003729">
    <property type="term" value="F:mRNA binding"/>
    <property type="evidence" value="ECO:0007669"/>
    <property type="project" value="TreeGrafter"/>
</dbReference>
<dbReference type="GO" id="GO:0003735">
    <property type="term" value="F:structural constituent of ribosome"/>
    <property type="evidence" value="ECO:0007669"/>
    <property type="project" value="TreeGrafter"/>
</dbReference>
<dbReference type="InterPro" id="IPR035104">
    <property type="entry name" value="Ribosomal_protein_S1-like"/>
</dbReference>
<dbReference type="SMART" id="SM00316">
    <property type="entry name" value="S1"/>
    <property type="match status" value="5"/>
</dbReference>
<keyword evidence="3" id="KW-0687">Ribonucleoprotein</keyword>
<feature type="domain" description="S1 motif" evidence="4">
    <location>
        <begin position="378"/>
        <end position="447"/>
    </location>
</feature>
<dbReference type="InterPro" id="IPR003029">
    <property type="entry name" value="S1_domain"/>
</dbReference>
<evidence type="ECO:0000313" key="5">
    <source>
        <dbReference type="EMBL" id="SCM70162.1"/>
    </source>
</evidence>
<keyword evidence="2 5" id="KW-0689">Ribosomal protein</keyword>
<name>A0A212KY03_9BACT</name>
<dbReference type="EMBL" id="FMJC01000001">
    <property type="protein sequence ID" value="SCM70162.1"/>
    <property type="molecule type" value="Genomic_DNA"/>
</dbReference>
<dbReference type="SUPFAM" id="SSF50249">
    <property type="entry name" value="Nucleic acid-binding proteins"/>
    <property type="match status" value="5"/>
</dbReference>
<accession>A0A212KY03</accession>
<comment type="similarity">
    <text evidence="1">Belongs to the bacterial ribosomal protein bS1 family.</text>
</comment>
<feature type="domain" description="S1 motif" evidence="4">
    <location>
        <begin position="35"/>
        <end position="99"/>
    </location>
</feature>
<dbReference type="PANTHER" id="PTHR10724:SF7">
    <property type="entry name" value="SMALL RIBOSOMAL SUBUNIT PROTEIN BS1C"/>
    <property type="match status" value="1"/>
</dbReference>
<dbReference type="InterPro" id="IPR012340">
    <property type="entry name" value="NA-bd_OB-fold"/>
</dbReference>